<organism evidence="2 3">
    <name type="scientific">Saccharothrix texasensis</name>
    <dbReference type="NCBI Taxonomy" id="103734"/>
    <lineage>
        <taxon>Bacteria</taxon>
        <taxon>Bacillati</taxon>
        <taxon>Actinomycetota</taxon>
        <taxon>Actinomycetes</taxon>
        <taxon>Pseudonocardiales</taxon>
        <taxon>Pseudonocardiaceae</taxon>
        <taxon>Saccharothrix</taxon>
    </lineage>
</organism>
<keyword evidence="1" id="KW-1133">Transmembrane helix</keyword>
<feature type="transmembrane region" description="Helical" evidence="1">
    <location>
        <begin position="28"/>
        <end position="51"/>
    </location>
</feature>
<feature type="transmembrane region" description="Helical" evidence="1">
    <location>
        <begin position="71"/>
        <end position="91"/>
    </location>
</feature>
<evidence type="ECO:0000313" key="3">
    <source>
        <dbReference type="Proteomes" id="UP000268727"/>
    </source>
</evidence>
<comment type="caution">
    <text evidence="2">The sequence shown here is derived from an EMBL/GenBank/DDBJ whole genome shotgun (WGS) entry which is preliminary data.</text>
</comment>
<name>A0A3N1H2M4_9PSEU</name>
<proteinExistence type="predicted"/>
<evidence type="ECO:0000256" key="1">
    <source>
        <dbReference type="SAM" id="Phobius"/>
    </source>
</evidence>
<protein>
    <submittedName>
        <fullName evidence="2">Putative membrane protein</fullName>
    </submittedName>
</protein>
<keyword evidence="3" id="KW-1185">Reference proteome</keyword>
<dbReference type="Pfam" id="PF10002">
    <property type="entry name" value="DUF2243"/>
    <property type="match status" value="1"/>
</dbReference>
<dbReference type="InterPro" id="IPR018719">
    <property type="entry name" value="DUF2243_membrane"/>
</dbReference>
<dbReference type="Proteomes" id="UP000268727">
    <property type="component" value="Unassembled WGS sequence"/>
</dbReference>
<reference evidence="2 3" key="1">
    <citation type="submission" date="2018-11" db="EMBL/GenBank/DDBJ databases">
        <title>Sequencing the genomes of 1000 actinobacteria strains.</title>
        <authorList>
            <person name="Klenk H.-P."/>
        </authorList>
    </citation>
    <scope>NUCLEOTIDE SEQUENCE [LARGE SCALE GENOMIC DNA]</scope>
    <source>
        <strain evidence="2 3">DSM 44231</strain>
    </source>
</reference>
<feature type="transmembrane region" description="Helical" evidence="1">
    <location>
        <begin position="98"/>
        <end position="122"/>
    </location>
</feature>
<sequence length="161" mass="17097">MITAESTPAEFDLSWAGNSTAMTRGTRAALVLGLGIGGFVDGIVVHQLLGWHHMLSGWHPDDPHLNTRADGLFHLLCLVLVVVGVAMLNRAGTLPRRVLWGGALAGWGVFNLVEGVVDHLVLGVHHVRGGPHELAYDLGFLALGAVLVVVGLLVARERVGR</sequence>
<keyword evidence="1" id="KW-0472">Membrane</keyword>
<keyword evidence="1" id="KW-0812">Transmembrane</keyword>
<dbReference type="EMBL" id="RJKM01000001">
    <property type="protein sequence ID" value="ROP36502.1"/>
    <property type="molecule type" value="Genomic_DNA"/>
</dbReference>
<dbReference type="AlphaFoldDB" id="A0A3N1H2M4"/>
<evidence type="ECO:0000313" key="2">
    <source>
        <dbReference type="EMBL" id="ROP36502.1"/>
    </source>
</evidence>
<feature type="transmembrane region" description="Helical" evidence="1">
    <location>
        <begin position="134"/>
        <end position="155"/>
    </location>
</feature>
<accession>A0A3N1H2M4</accession>
<gene>
    <name evidence="2" type="ORF">EDD40_1774</name>
</gene>